<feature type="transmembrane region" description="Helical" evidence="1">
    <location>
        <begin position="95"/>
        <end position="119"/>
    </location>
</feature>
<name>A0A5B2VJR7_9BACT</name>
<dbReference type="AlphaFoldDB" id="A0A5B2VJR7"/>
<reference evidence="3 4" key="2">
    <citation type="submission" date="2019-09" db="EMBL/GenBank/DDBJ databases">
        <authorList>
            <person name="Jin C."/>
        </authorList>
    </citation>
    <scope>NUCLEOTIDE SEQUENCE [LARGE SCALE GENOMIC DNA]</scope>
    <source>
        <strain evidence="3 4">BN140078</strain>
    </source>
</reference>
<feature type="transmembrane region" description="Helical" evidence="1">
    <location>
        <begin position="168"/>
        <end position="188"/>
    </location>
</feature>
<sequence>MSVVLRLQTLKKSWRLSWDIVGFKSKLTTWFIGLVLIFVTLPIYFEFIERREGTVLNDWVLASIPAVDVSIPIMILIWGTICLFTVRVTAKPANFLIFIIAYTLLTLSRCITIFIVPLAPPVNMVALTDPLTGVFYGGQAISKDLFYSGHTSLLFLIFLCCEKKADRYIAGISTFLVAILLLVQHVHYTTDVVCAPLFAAMAYMAARKLAYCNS</sequence>
<dbReference type="RefSeq" id="WP_149840520.1">
    <property type="nucleotide sequence ID" value="NZ_VUOC01000004.1"/>
</dbReference>
<reference evidence="3 4" key="1">
    <citation type="submission" date="2019-09" db="EMBL/GenBank/DDBJ databases">
        <title>Chitinophaga ginsengihumi sp. nov., isolated from soil of ginseng rhizosphere.</title>
        <authorList>
            <person name="Lee J."/>
        </authorList>
    </citation>
    <scope>NUCLEOTIDE SEQUENCE [LARGE SCALE GENOMIC DNA]</scope>
    <source>
        <strain evidence="3 4">BN140078</strain>
    </source>
</reference>
<evidence type="ECO:0000256" key="1">
    <source>
        <dbReference type="SAM" id="Phobius"/>
    </source>
</evidence>
<proteinExistence type="predicted"/>
<evidence type="ECO:0000313" key="4">
    <source>
        <dbReference type="Proteomes" id="UP000324611"/>
    </source>
</evidence>
<feature type="domain" description="Sphingomyelin synthase-like" evidence="2">
    <location>
        <begin position="144"/>
        <end position="204"/>
    </location>
</feature>
<evidence type="ECO:0000313" key="3">
    <source>
        <dbReference type="EMBL" id="KAA2239341.1"/>
    </source>
</evidence>
<gene>
    <name evidence="3" type="ORF">F0L74_24360</name>
</gene>
<organism evidence="3 4">
    <name type="scientific">Chitinophaga agrisoli</name>
    <dbReference type="NCBI Taxonomy" id="2607653"/>
    <lineage>
        <taxon>Bacteria</taxon>
        <taxon>Pseudomonadati</taxon>
        <taxon>Bacteroidota</taxon>
        <taxon>Chitinophagia</taxon>
        <taxon>Chitinophagales</taxon>
        <taxon>Chitinophagaceae</taxon>
        <taxon>Chitinophaga</taxon>
    </lineage>
</organism>
<feature type="transmembrane region" description="Helical" evidence="1">
    <location>
        <begin position="27"/>
        <end position="47"/>
    </location>
</feature>
<dbReference type="InterPro" id="IPR025749">
    <property type="entry name" value="Sphingomyelin_synth-like_dom"/>
</dbReference>
<keyword evidence="1" id="KW-0472">Membrane</keyword>
<evidence type="ECO:0000259" key="2">
    <source>
        <dbReference type="Pfam" id="PF14360"/>
    </source>
</evidence>
<keyword evidence="1" id="KW-0812">Transmembrane</keyword>
<dbReference type="Proteomes" id="UP000324611">
    <property type="component" value="Unassembled WGS sequence"/>
</dbReference>
<comment type="caution">
    <text evidence="3">The sequence shown here is derived from an EMBL/GenBank/DDBJ whole genome shotgun (WGS) entry which is preliminary data.</text>
</comment>
<keyword evidence="4" id="KW-1185">Reference proteome</keyword>
<dbReference type="EMBL" id="VUOC01000004">
    <property type="protein sequence ID" value="KAA2239341.1"/>
    <property type="molecule type" value="Genomic_DNA"/>
</dbReference>
<feature type="transmembrane region" description="Helical" evidence="1">
    <location>
        <begin position="59"/>
        <end position="83"/>
    </location>
</feature>
<feature type="transmembrane region" description="Helical" evidence="1">
    <location>
        <begin position="145"/>
        <end position="161"/>
    </location>
</feature>
<accession>A0A5B2VJR7</accession>
<keyword evidence="1" id="KW-1133">Transmembrane helix</keyword>
<dbReference type="Pfam" id="PF14360">
    <property type="entry name" value="PAP2_C"/>
    <property type="match status" value="1"/>
</dbReference>
<protein>
    <recommendedName>
        <fullName evidence="2">Sphingomyelin synthase-like domain-containing protein</fullName>
    </recommendedName>
</protein>